<feature type="compositionally biased region" description="Polar residues" evidence="1">
    <location>
        <begin position="198"/>
        <end position="242"/>
    </location>
</feature>
<organism evidence="3 4">
    <name type="scientific">Trametes coccinea (strain BRFM310)</name>
    <name type="common">Pycnoporus coccineus</name>
    <dbReference type="NCBI Taxonomy" id="1353009"/>
    <lineage>
        <taxon>Eukaryota</taxon>
        <taxon>Fungi</taxon>
        <taxon>Dikarya</taxon>
        <taxon>Basidiomycota</taxon>
        <taxon>Agaricomycotina</taxon>
        <taxon>Agaricomycetes</taxon>
        <taxon>Polyporales</taxon>
        <taxon>Polyporaceae</taxon>
        <taxon>Trametes</taxon>
    </lineage>
</organism>
<protein>
    <submittedName>
        <fullName evidence="3">Uncharacterized protein</fullName>
    </submittedName>
</protein>
<reference evidence="3 4" key="1">
    <citation type="journal article" date="2015" name="Biotechnol. Biofuels">
        <title>Enhanced degradation of softwood versus hardwood by the white-rot fungus Pycnoporus coccineus.</title>
        <authorList>
            <person name="Couturier M."/>
            <person name="Navarro D."/>
            <person name="Chevret D."/>
            <person name="Henrissat B."/>
            <person name="Piumi F."/>
            <person name="Ruiz-Duenas F.J."/>
            <person name="Martinez A.T."/>
            <person name="Grigoriev I.V."/>
            <person name="Riley R."/>
            <person name="Lipzen A."/>
            <person name="Berrin J.G."/>
            <person name="Master E.R."/>
            <person name="Rosso M.N."/>
        </authorList>
    </citation>
    <scope>NUCLEOTIDE SEQUENCE [LARGE SCALE GENOMIC DNA]</scope>
    <source>
        <strain evidence="3 4">BRFM310</strain>
    </source>
</reference>
<gene>
    <name evidence="3" type="ORF">PYCCODRAFT_1462132</name>
</gene>
<dbReference type="AlphaFoldDB" id="A0A1Y2IAU7"/>
<evidence type="ECO:0000256" key="1">
    <source>
        <dbReference type="SAM" id="MobiDB-lite"/>
    </source>
</evidence>
<feature type="compositionally biased region" description="Pro residues" evidence="1">
    <location>
        <begin position="287"/>
        <end position="314"/>
    </location>
</feature>
<sequence length="426" mass="43746">MASERLLPARGSMLSLALPVLARAASNAARSTAHQGGTPTDPFSPASSISTDPPKFSPCVNSTIDQTPPPTGRSHHERDAAHDLYQSSPRAEFDQDPASDLGAHITVCRLCAHASTFILPPAESIETTAETTSSPVSSTAPVSRTSAAVSAVSDSVLTVISDPVSFSSLGGTHRRGPSLSLPTVFGPTQVPGPLSRPISMSSARSNFPPTSLSNSYSSTTFGPGRQPTSSSAGQPATTTVVLTSPGSSIEEEAPPEEEGKEDGEEGCALHAPPLEAATASPGDAHPTPLPPHADPAPSEPSGIPPAALPAPPFQSPRQDAILSTHGIPEPLPTVTAAPPMLPGAERVEDEKGPPPSRLAAAADDQGDTGPEQHTESQGAPLSAVQGAFRAFEARARRGGLGLGSSLRSFDREFAEDEDPPPYEPRA</sequence>
<feature type="compositionally biased region" description="Acidic residues" evidence="1">
    <location>
        <begin position="249"/>
        <end position="265"/>
    </location>
</feature>
<feature type="region of interest" description="Disordered" evidence="1">
    <location>
        <begin position="25"/>
        <end position="78"/>
    </location>
</feature>
<dbReference type="Proteomes" id="UP000193067">
    <property type="component" value="Unassembled WGS sequence"/>
</dbReference>
<evidence type="ECO:0000256" key="2">
    <source>
        <dbReference type="SAM" id="SignalP"/>
    </source>
</evidence>
<feature type="signal peptide" evidence="2">
    <location>
        <begin position="1"/>
        <end position="24"/>
    </location>
</feature>
<feature type="region of interest" description="Disordered" evidence="1">
    <location>
        <begin position="167"/>
        <end position="384"/>
    </location>
</feature>
<proteinExistence type="predicted"/>
<keyword evidence="2" id="KW-0732">Signal</keyword>
<accession>A0A1Y2IAU7</accession>
<feature type="region of interest" description="Disordered" evidence="1">
    <location>
        <begin position="399"/>
        <end position="426"/>
    </location>
</feature>
<evidence type="ECO:0000313" key="3">
    <source>
        <dbReference type="EMBL" id="OSC97031.1"/>
    </source>
</evidence>
<feature type="chain" id="PRO_5012305244" evidence="2">
    <location>
        <begin position="25"/>
        <end position="426"/>
    </location>
</feature>
<evidence type="ECO:0000313" key="4">
    <source>
        <dbReference type="Proteomes" id="UP000193067"/>
    </source>
</evidence>
<dbReference type="EMBL" id="KZ084159">
    <property type="protein sequence ID" value="OSC97031.1"/>
    <property type="molecule type" value="Genomic_DNA"/>
</dbReference>
<name>A0A1Y2IAU7_TRAC3</name>
<keyword evidence="4" id="KW-1185">Reference proteome</keyword>